<keyword evidence="2" id="KW-0540">Nuclease</keyword>
<protein>
    <recommendedName>
        <fullName evidence="6">TRAM domain-containing protein</fullName>
    </recommendedName>
</protein>
<dbReference type="InterPro" id="IPR002792">
    <property type="entry name" value="TRAM_dom"/>
</dbReference>
<evidence type="ECO:0000313" key="7">
    <source>
        <dbReference type="EMBL" id="PCI78149.1"/>
    </source>
</evidence>
<keyword evidence="5" id="KW-0472">Membrane</keyword>
<dbReference type="InterPro" id="IPR052041">
    <property type="entry name" value="Nucleic_acid_metab_PIN/TRAM"/>
</dbReference>
<reference evidence="8" key="1">
    <citation type="submission" date="2017-08" db="EMBL/GenBank/DDBJ databases">
        <title>A dynamic microbial community with high functional redundancy inhabits the cold, oxic subseafloor aquifer.</title>
        <authorList>
            <person name="Tully B.J."/>
            <person name="Wheat C.G."/>
            <person name="Glazer B.T."/>
            <person name="Huber J.A."/>
        </authorList>
    </citation>
    <scope>NUCLEOTIDE SEQUENCE [LARGE SCALE GENOMIC DNA]</scope>
</reference>
<dbReference type="CDD" id="cd09877">
    <property type="entry name" value="PIN_YacL-like"/>
    <property type="match status" value="1"/>
</dbReference>
<dbReference type="Proteomes" id="UP000218775">
    <property type="component" value="Unassembled WGS sequence"/>
</dbReference>
<feature type="transmembrane region" description="Helical" evidence="5">
    <location>
        <begin position="7"/>
        <end position="25"/>
    </location>
</feature>
<keyword evidence="5" id="KW-0812">Transmembrane</keyword>
<evidence type="ECO:0000256" key="3">
    <source>
        <dbReference type="ARBA" id="ARBA00022801"/>
    </source>
</evidence>
<feature type="transmembrane region" description="Helical" evidence="5">
    <location>
        <begin position="69"/>
        <end position="95"/>
    </location>
</feature>
<evidence type="ECO:0000256" key="1">
    <source>
        <dbReference type="ARBA" id="ARBA00001946"/>
    </source>
</evidence>
<dbReference type="PANTHER" id="PTHR11603:SF147">
    <property type="entry name" value="MEMBRANE PROTEIN"/>
    <property type="match status" value="1"/>
</dbReference>
<evidence type="ECO:0000256" key="2">
    <source>
        <dbReference type="ARBA" id="ARBA00022722"/>
    </source>
</evidence>
<dbReference type="EMBL" id="NVUK01000008">
    <property type="protein sequence ID" value="PCI78149.1"/>
    <property type="molecule type" value="Genomic_DNA"/>
</dbReference>
<comment type="caution">
    <text evidence="7">The sequence shown here is derived from an EMBL/GenBank/DDBJ whole genome shotgun (WGS) entry which is preliminary data.</text>
</comment>
<accession>A0A2A4X7P9</accession>
<keyword evidence="4" id="KW-0460">Magnesium</keyword>
<dbReference type="Pfam" id="PF01938">
    <property type="entry name" value="TRAM"/>
    <property type="match status" value="1"/>
</dbReference>
<feature type="transmembrane region" description="Helical" evidence="5">
    <location>
        <begin position="37"/>
        <end position="57"/>
    </location>
</feature>
<proteinExistence type="predicted"/>
<evidence type="ECO:0000313" key="8">
    <source>
        <dbReference type="Proteomes" id="UP000218775"/>
    </source>
</evidence>
<sequence>MNITLGFIRTFFSILCVFFMIFFMISGPEGASGANILLGLGVGLAIAAILIGFDILFRRHNLRSFNIVIIGLFIGYFMGEALVLVFNALLALTSINTSLSSHLVEGIRVSLFLFGTYLGAIMTMRASDELYVSIPFVKFASQGRKKKDVILDASALSDPRIVDLCNTGILDHQVIIPRFLAKELLAQAEASDDTIKTRAKSALDTLKKLETIDHLSLRFSEHDFVGVQDISNKIIRLARLNDANLITSDISSVQISNIDGMQIINLNALSSALKPLTKTGEIISVKVQRHGKEQGQGVGYLDDGTMVVINGGGDHIGHVIQTQVLSVKHTSSGRMIFCNTLDDNKDSDGGVFYSSDDDV</sequence>
<dbReference type="Gene3D" id="3.40.50.1010">
    <property type="entry name" value="5'-nuclease"/>
    <property type="match status" value="1"/>
</dbReference>
<comment type="cofactor">
    <cofactor evidence="1">
        <name>Mg(2+)</name>
        <dbReference type="ChEBI" id="CHEBI:18420"/>
    </cofactor>
</comment>
<name>A0A2A4X7P9_UNCAE</name>
<dbReference type="GO" id="GO:0016787">
    <property type="term" value="F:hydrolase activity"/>
    <property type="evidence" value="ECO:0007669"/>
    <property type="project" value="UniProtKB-KW"/>
</dbReference>
<evidence type="ECO:0000256" key="5">
    <source>
        <dbReference type="SAM" id="Phobius"/>
    </source>
</evidence>
<dbReference type="SUPFAM" id="SSF88723">
    <property type="entry name" value="PIN domain-like"/>
    <property type="match status" value="1"/>
</dbReference>
<organism evidence="7 8">
    <name type="scientific">Aerophobetes bacterium</name>
    <dbReference type="NCBI Taxonomy" id="2030807"/>
    <lineage>
        <taxon>Bacteria</taxon>
        <taxon>Candidatus Aerophobota</taxon>
    </lineage>
</organism>
<dbReference type="AlphaFoldDB" id="A0A2A4X7P9"/>
<evidence type="ECO:0000259" key="6">
    <source>
        <dbReference type="PROSITE" id="PS50926"/>
    </source>
</evidence>
<evidence type="ECO:0000256" key="4">
    <source>
        <dbReference type="ARBA" id="ARBA00022842"/>
    </source>
</evidence>
<keyword evidence="5" id="KW-1133">Transmembrane helix</keyword>
<feature type="domain" description="TRAM" evidence="6">
    <location>
        <begin position="276"/>
        <end position="337"/>
    </location>
</feature>
<dbReference type="GO" id="GO:0004518">
    <property type="term" value="F:nuclease activity"/>
    <property type="evidence" value="ECO:0007669"/>
    <property type="project" value="UniProtKB-KW"/>
</dbReference>
<dbReference type="InterPro" id="IPR029060">
    <property type="entry name" value="PIN-like_dom_sf"/>
</dbReference>
<dbReference type="PROSITE" id="PS50926">
    <property type="entry name" value="TRAM"/>
    <property type="match status" value="1"/>
</dbReference>
<keyword evidence="3" id="KW-0378">Hydrolase</keyword>
<dbReference type="PANTHER" id="PTHR11603">
    <property type="entry name" value="AAA FAMILY ATPASE"/>
    <property type="match status" value="1"/>
</dbReference>
<gene>
    <name evidence="7" type="ORF">COB21_01390</name>
</gene>